<name>A0AAV2H8X2_LYMST</name>
<feature type="non-terminal residue" evidence="2">
    <location>
        <position position="150"/>
    </location>
</feature>
<accession>A0AAV2H8X2</accession>
<sequence>MSLSELQPPLTTSYVDTSSTKIETSPTASNPETSSTERPLTLTSKVDYTTVPAIQPSVTSSSAQSGNTKTINMVSVTPGPCNNIFDTSKQSLLMTNPSSETTLSTTIIPISTNKIQTTTSTSIPPTQVTDASCRNSTKADIIFLMDASSS</sequence>
<evidence type="ECO:0000256" key="1">
    <source>
        <dbReference type="SAM" id="MobiDB-lite"/>
    </source>
</evidence>
<reference evidence="2 3" key="1">
    <citation type="submission" date="2024-04" db="EMBL/GenBank/DDBJ databases">
        <authorList>
            <consortium name="Genoscope - CEA"/>
            <person name="William W."/>
        </authorList>
    </citation>
    <scope>NUCLEOTIDE SEQUENCE [LARGE SCALE GENOMIC DNA]</scope>
</reference>
<evidence type="ECO:0000313" key="2">
    <source>
        <dbReference type="EMBL" id="CAL1530153.1"/>
    </source>
</evidence>
<proteinExistence type="predicted"/>
<organism evidence="2 3">
    <name type="scientific">Lymnaea stagnalis</name>
    <name type="common">Great pond snail</name>
    <name type="synonym">Helix stagnalis</name>
    <dbReference type="NCBI Taxonomy" id="6523"/>
    <lineage>
        <taxon>Eukaryota</taxon>
        <taxon>Metazoa</taxon>
        <taxon>Spiralia</taxon>
        <taxon>Lophotrochozoa</taxon>
        <taxon>Mollusca</taxon>
        <taxon>Gastropoda</taxon>
        <taxon>Heterobranchia</taxon>
        <taxon>Euthyneura</taxon>
        <taxon>Panpulmonata</taxon>
        <taxon>Hygrophila</taxon>
        <taxon>Lymnaeoidea</taxon>
        <taxon>Lymnaeidae</taxon>
        <taxon>Lymnaea</taxon>
    </lineage>
</organism>
<dbReference type="EMBL" id="CAXITT010000063">
    <property type="protein sequence ID" value="CAL1530153.1"/>
    <property type="molecule type" value="Genomic_DNA"/>
</dbReference>
<comment type="caution">
    <text evidence="2">The sequence shown here is derived from an EMBL/GenBank/DDBJ whole genome shotgun (WGS) entry which is preliminary data.</text>
</comment>
<feature type="region of interest" description="Disordered" evidence="1">
    <location>
        <begin position="1"/>
        <end position="43"/>
    </location>
</feature>
<dbReference type="Proteomes" id="UP001497497">
    <property type="component" value="Unassembled WGS sequence"/>
</dbReference>
<evidence type="ECO:0000313" key="3">
    <source>
        <dbReference type="Proteomes" id="UP001497497"/>
    </source>
</evidence>
<keyword evidence="3" id="KW-1185">Reference proteome</keyword>
<dbReference type="AlphaFoldDB" id="A0AAV2H8X2"/>
<protein>
    <submittedName>
        <fullName evidence="2">Uncharacterized protein</fullName>
    </submittedName>
</protein>
<gene>
    <name evidence="2" type="ORF">GSLYS_00004286001</name>
</gene>